<accession>A0A6V7WP92</accession>
<organism evidence="1 2">
    <name type="scientific">Meloidogyne enterolobii</name>
    <name type="common">Root-knot nematode worm</name>
    <name type="synonym">Meloidogyne mayaguensis</name>
    <dbReference type="NCBI Taxonomy" id="390850"/>
    <lineage>
        <taxon>Eukaryota</taxon>
        <taxon>Metazoa</taxon>
        <taxon>Ecdysozoa</taxon>
        <taxon>Nematoda</taxon>
        <taxon>Chromadorea</taxon>
        <taxon>Rhabditida</taxon>
        <taxon>Tylenchina</taxon>
        <taxon>Tylenchomorpha</taxon>
        <taxon>Tylenchoidea</taxon>
        <taxon>Meloidogynidae</taxon>
        <taxon>Meloidogyninae</taxon>
        <taxon>Meloidogyne</taxon>
    </lineage>
</organism>
<reference evidence="1 2" key="1">
    <citation type="submission" date="2020-08" db="EMBL/GenBank/DDBJ databases">
        <authorList>
            <person name="Koutsovoulos G."/>
            <person name="Danchin GJ E."/>
        </authorList>
    </citation>
    <scope>NUCLEOTIDE SEQUENCE [LARGE SCALE GENOMIC DNA]</scope>
</reference>
<comment type="caution">
    <text evidence="1">The sequence shown here is derived from an EMBL/GenBank/DDBJ whole genome shotgun (WGS) entry which is preliminary data.</text>
</comment>
<evidence type="ECO:0000313" key="2">
    <source>
        <dbReference type="Proteomes" id="UP000580250"/>
    </source>
</evidence>
<dbReference type="Proteomes" id="UP000580250">
    <property type="component" value="Unassembled WGS sequence"/>
</dbReference>
<name>A0A6V7WP92_MELEN</name>
<dbReference type="EMBL" id="CAJEWN010000715">
    <property type="protein sequence ID" value="CAD2188818.1"/>
    <property type="molecule type" value="Genomic_DNA"/>
</dbReference>
<evidence type="ECO:0000313" key="1">
    <source>
        <dbReference type="EMBL" id="CAD2188818.1"/>
    </source>
</evidence>
<proteinExistence type="predicted"/>
<protein>
    <submittedName>
        <fullName evidence="1">Uncharacterized protein</fullName>
    </submittedName>
</protein>
<dbReference type="AlphaFoldDB" id="A0A6V7WP92"/>
<gene>
    <name evidence="1" type="ORF">MENT_LOCUS41491</name>
</gene>
<sequence>MPNEEQGNNHYLKLNIDGHAMAILINNFGGEKGRCNLLDPAALIRMNSGIMTL</sequence>